<dbReference type="AlphaFoldDB" id="A0A7Z8Y358"/>
<protein>
    <submittedName>
        <fullName evidence="1">Uncharacterized protein</fullName>
    </submittedName>
</protein>
<keyword evidence="2" id="KW-1185">Reference proteome</keyword>
<gene>
    <name evidence="1" type="ORF">BREV_BREV_00152</name>
</gene>
<name>A0A7Z8Y358_9CAUL</name>
<evidence type="ECO:0000313" key="1">
    <source>
        <dbReference type="EMBL" id="VDC50076.1"/>
    </source>
</evidence>
<sequence>MKITKLVLVAIGRASVLTRAEEEGDFDEIGVLRTYEPM</sequence>
<dbReference type="EMBL" id="UXHF01000002">
    <property type="protein sequence ID" value="VDC50076.1"/>
    <property type="molecule type" value="Genomic_DNA"/>
</dbReference>
<evidence type="ECO:0000313" key="2">
    <source>
        <dbReference type="Proteomes" id="UP000289220"/>
    </source>
</evidence>
<accession>A0A7Z8Y358</accession>
<organism evidence="1 2">
    <name type="scientific">Brevundimonas mediterranea</name>
    <dbReference type="NCBI Taxonomy" id="74329"/>
    <lineage>
        <taxon>Bacteria</taxon>
        <taxon>Pseudomonadati</taxon>
        <taxon>Pseudomonadota</taxon>
        <taxon>Alphaproteobacteria</taxon>
        <taxon>Caulobacterales</taxon>
        <taxon>Caulobacteraceae</taxon>
        <taxon>Brevundimonas</taxon>
    </lineage>
</organism>
<comment type="caution">
    <text evidence="1">The sequence shown here is derived from an EMBL/GenBank/DDBJ whole genome shotgun (WGS) entry which is preliminary data.</text>
</comment>
<proteinExistence type="predicted"/>
<dbReference type="Proteomes" id="UP000289220">
    <property type="component" value="Unassembled WGS sequence"/>
</dbReference>
<reference evidence="1 2" key="1">
    <citation type="submission" date="2018-11" db="EMBL/GenBank/DDBJ databases">
        <authorList>
            <person name="Peiro R."/>
            <person name="Begona"/>
            <person name="Cbmso G."/>
            <person name="Lopez M."/>
            <person name="Gonzalez S."/>
            <person name="Sacristan E."/>
            <person name="Castillo E."/>
        </authorList>
    </citation>
    <scope>NUCLEOTIDE SEQUENCE [LARGE SCALE GENOMIC DNA]</scope>
    <source>
        <strain evidence="1">Brev_genome</strain>
    </source>
</reference>